<comment type="caution">
    <text evidence="4">The sequence shown here is derived from an EMBL/GenBank/DDBJ whole genome shotgun (WGS) entry which is preliminary data.</text>
</comment>
<keyword evidence="5" id="KW-1185">Reference proteome</keyword>
<feature type="domain" description="CdaR GGDEF-like" evidence="3">
    <location>
        <begin position="160"/>
        <end position="285"/>
    </location>
</feature>
<dbReference type="PANTHER" id="PTHR33744:SF17">
    <property type="entry name" value="CONSERVED PROTEIN"/>
    <property type="match status" value="1"/>
</dbReference>
<dbReference type="InterPro" id="IPR042070">
    <property type="entry name" value="PucR_C-HTH_sf"/>
</dbReference>
<dbReference type="Pfam" id="PF13556">
    <property type="entry name" value="HTH_30"/>
    <property type="match status" value="1"/>
</dbReference>
<dbReference type="Proteomes" id="UP001620295">
    <property type="component" value="Unassembled WGS sequence"/>
</dbReference>
<dbReference type="PANTHER" id="PTHR33744">
    <property type="entry name" value="CARBOHYDRATE DIACID REGULATOR"/>
    <property type="match status" value="1"/>
</dbReference>
<comment type="similarity">
    <text evidence="1">Belongs to the CdaR family.</text>
</comment>
<proteinExistence type="inferred from homology"/>
<dbReference type="EMBL" id="JBJDQH010000002">
    <property type="protein sequence ID" value="MFK4264561.1"/>
    <property type="molecule type" value="Genomic_DNA"/>
</dbReference>
<reference evidence="4 5" key="1">
    <citation type="submission" date="2024-11" db="EMBL/GenBank/DDBJ databases">
        <title>The Natural Products Discovery Center: Release of the First 8490 Sequenced Strains for Exploring Actinobacteria Biosynthetic Diversity.</title>
        <authorList>
            <person name="Kalkreuter E."/>
            <person name="Kautsar S.A."/>
            <person name="Yang D."/>
            <person name="Bader C.D."/>
            <person name="Teijaro C.N."/>
            <person name="Fluegel L."/>
            <person name="Davis C.M."/>
            <person name="Simpson J.R."/>
            <person name="Lauterbach L."/>
            <person name="Steele A.D."/>
            <person name="Gui C."/>
            <person name="Meng S."/>
            <person name="Li G."/>
            <person name="Viehrig K."/>
            <person name="Ye F."/>
            <person name="Su P."/>
            <person name="Kiefer A.F."/>
            <person name="Nichols A."/>
            <person name="Cepeda A.J."/>
            <person name="Yan W."/>
            <person name="Fan B."/>
            <person name="Jiang Y."/>
            <person name="Adhikari A."/>
            <person name="Zheng C.-J."/>
            <person name="Schuster L."/>
            <person name="Cowan T.M."/>
            <person name="Smanski M.J."/>
            <person name="Chevrette M.G."/>
            <person name="De Carvalho L.P.S."/>
            <person name="Shen B."/>
        </authorList>
    </citation>
    <scope>NUCLEOTIDE SEQUENCE [LARGE SCALE GENOMIC DNA]</scope>
    <source>
        <strain evidence="4 5">NPDC020863</strain>
    </source>
</reference>
<evidence type="ECO:0000313" key="4">
    <source>
        <dbReference type="EMBL" id="MFK4264561.1"/>
    </source>
</evidence>
<protein>
    <submittedName>
        <fullName evidence="4">PucR family transcriptional regulator</fullName>
    </submittedName>
</protein>
<organism evidence="4 5">
    <name type="scientific">Streptomyces milbemycinicus</name>
    <dbReference type="NCBI Taxonomy" id="476552"/>
    <lineage>
        <taxon>Bacteria</taxon>
        <taxon>Bacillati</taxon>
        <taxon>Actinomycetota</taxon>
        <taxon>Actinomycetes</taxon>
        <taxon>Kitasatosporales</taxon>
        <taxon>Streptomycetaceae</taxon>
        <taxon>Streptomyces</taxon>
    </lineage>
</organism>
<dbReference type="SUPFAM" id="SSF55781">
    <property type="entry name" value="GAF domain-like"/>
    <property type="match status" value="1"/>
</dbReference>
<dbReference type="Gene3D" id="1.10.10.2840">
    <property type="entry name" value="PucR C-terminal helix-turn-helix domain"/>
    <property type="match status" value="1"/>
</dbReference>
<dbReference type="InterPro" id="IPR041522">
    <property type="entry name" value="CdaR_GGDEF"/>
</dbReference>
<dbReference type="RefSeq" id="WP_358702945.1">
    <property type="nucleotide sequence ID" value="NZ_JBFACG010000007.1"/>
</dbReference>
<evidence type="ECO:0000256" key="1">
    <source>
        <dbReference type="ARBA" id="ARBA00006754"/>
    </source>
</evidence>
<dbReference type="InterPro" id="IPR025736">
    <property type="entry name" value="PucR_C-HTH_dom"/>
</dbReference>
<evidence type="ECO:0000259" key="2">
    <source>
        <dbReference type="Pfam" id="PF13556"/>
    </source>
</evidence>
<sequence>MGSDALQALVEQLAEELRRSVVLDDPLVRFICSSRHFGDEDPVRIRSLLQGRADSEVIRYVLDQGVARWSKPGYIEGRDDLGLLARYCVPLRTHGHLLGLLMVVSADKTLTPQETDAIAQAAPAIAAQMYAEHLAAGTEETGTQELLLALVGASPAERSAAQRRLLDRGLLPDAPHSVVSVVQLAPSHEPPGQVEVALRGSLERFRQTRSAHGILAVTAEWAILLQLSDQPLSQRELTEQSTQIVEALATYLDASAAPVLGIGGRQNGVADAWTSHEQALVAARAARRMPHLKGIGDWEELGEFAVLLQLPDRFLNETLLPRPLRALREATGGQRLEETLRCFLEHAGSIPRTAEALQIHRTSLYYRLRQIQEVTGLDLDSGADRLTLHLGLRIQELLAPRGDSTTV</sequence>
<evidence type="ECO:0000313" key="5">
    <source>
        <dbReference type="Proteomes" id="UP001620295"/>
    </source>
</evidence>
<dbReference type="InterPro" id="IPR051448">
    <property type="entry name" value="CdaR-like_regulators"/>
</dbReference>
<evidence type="ECO:0000259" key="3">
    <source>
        <dbReference type="Pfam" id="PF17853"/>
    </source>
</evidence>
<feature type="domain" description="PucR C-terminal helix-turn-helix" evidence="2">
    <location>
        <begin position="337"/>
        <end position="394"/>
    </location>
</feature>
<name>A0ABW8LF65_9ACTN</name>
<accession>A0ABW8LF65</accession>
<dbReference type="Pfam" id="PF17853">
    <property type="entry name" value="GGDEF_2"/>
    <property type="match status" value="1"/>
</dbReference>
<gene>
    <name evidence="4" type="ORF">ACI2L5_06415</name>
</gene>